<gene>
    <name evidence="2" type="ORF">D6858_02775</name>
</gene>
<name>A0A419R523_9SPHN</name>
<protein>
    <submittedName>
        <fullName evidence="2">Uncharacterized protein</fullName>
    </submittedName>
</protein>
<sequence length="354" mass="38857">MRFVVFADAQFGARHALVVQRPPLLLVPVKAADLFADAVAQFTEGAVRVGGFDQRLEWRSVLRPVVEHLVDLIQPGGAAIVGFVVRPPHPQLVRTEVLDHRHRVQLDVIGIGIVLRLPVFSKRHGPHVTLSWGRKVALLHPALFRGGRSGGRGQRLPTGEGVEHRFEPIGQLRQFGAFGQPVEPREMRQQQAAVIAAASGHLLPMIEHRLLHAIQRAVGQHLFGMRTGGEQRHIPRPRKFAAGPPRAIGALMADPHPPGSPPRRSAIGQRPEKLRLPLPRKARLRRTGFVTGQSSDQRGKIGRSRSRLRTPARAIIGAIVGRIGVRDGHGPVLRMGKWTGYLWGKGGCRKGGQD</sequence>
<reference evidence="2 3" key="1">
    <citation type="submission" date="2018-09" db="EMBL/GenBank/DDBJ databases">
        <title>Altererythrobacter sp.Ery1 and Ery12, the genome sequencing of novel strains in genus Alterythrobacter.</title>
        <authorList>
            <person name="Cheng H."/>
            <person name="Wu Y.-H."/>
            <person name="Fang C."/>
            <person name="Xu X.-W."/>
        </authorList>
    </citation>
    <scope>NUCLEOTIDE SEQUENCE [LARGE SCALE GENOMIC DNA]</scope>
    <source>
        <strain evidence="2 3">Ery12</strain>
    </source>
</reference>
<accession>A0A419R523</accession>
<keyword evidence="3" id="KW-1185">Reference proteome</keyword>
<proteinExistence type="predicted"/>
<comment type="caution">
    <text evidence="2">The sequence shown here is derived from an EMBL/GenBank/DDBJ whole genome shotgun (WGS) entry which is preliminary data.</text>
</comment>
<dbReference type="Proteomes" id="UP000284322">
    <property type="component" value="Unassembled WGS sequence"/>
</dbReference>
<dbReference type="EMBL" id="RAHJ01000011">
    <property type="protein sequence ID" value="RJX69846.1"/>
    <property type="molecule type" value="Genomic_DNA"/>
</dbReference>
<evidence type="ECO:0000256" key="1">
    <source>
        <dbReference type="SAM" id="MobiDB-lite"/>
    </source>
</evidence>
<feature type="region of interest" description="Disordered" evidence="1">
    <location>
        <begin position="251"/>
        <end position="271"/>
    </location>
</feature>
<evidence type="ECO:0000313" key="2">
    <source>
        <dbReference type="EMBL" id="RJX69846.1"/>
    </source>
</evidence>
<organism evidence="2 3">
    <name type="scientific">Tsuneonella suprasediminis</name>
    <dbReference type="NCBI Taxonomy" id="2306996"/>
    <lineage>
        <taxon>Bacteria</taxon>
        <taxon>Pseudomonadati</taxon>
        <taxon>Pseudomonadota</taxon>
        <taxon>Alphaproteobacteria</taxon>
        <taxon>Sphingomonadales</taxon>
        <taxon>Erythrobacteraceae</taxon>
        <taxon>Tsuneonella</taxon>
    </lineage>
</organism>
<evidence type="ECO:0000313" key="3">
    <source>
        <dbReference type="Proteomes" id="UP000284322"/>
    </source>
</evidence>
<dbReference type="AlphaFoldDB" id="A0A419R523"/>